<reference evidence="9" key="1">
    <citation type="submission" date="2015-11" db="EMBL/GenBank/DDBJ databases">
        <authorList>
            <person name="Tobias N.J."/>
            <person name="Mishra B."/>
            <person name="Gupta D.K."/>
            <person name="Thines M."/>
            <person name="Stinear T.P."/>
            <person name="Bode H.B."/>
        </authorList>
    </citation>
    <scope>NUCLEOTIDE SEQUENCE [LARGE SCALE GENOMIC DNA]</scope>
    <source>
        <strain evidence="9">PB45.5</strain>
    </source>
</reference>
<keyword evidence="4 6" id="KW-1133">Transmembrane helix</keyword>
<protein>
    <submittedName>
        <fullName evidence="8">Enterobactin exporter EntS</fullName>
    </submittedName>
</protein>
<gene>
    <name evidence="8" type="ORF">Phpb_02090</name>
</gene>
<dbReference type="PANTHER" id="PTHR23513:SF6">
    <property type="entry name" value="MAJOR FACILITATOR SUPERFAMILY ASSOCIATED DOMAIN-CONTAINING PROTEIN"/>
    <property type="match status" value="1"/>
</dbReference>
<evidence type="ECO:0000313" key="9">
    <source>
        <dbReference type="Proteomes" id="UP000092665"/>
    </source>
</evidence>
<dbReference type="PATRIC" id="fig|29488.15.peg.2289"/>
<keyword evidence="3 6" id="KW-0812">Transmembrane</keyword>
<name>A0A1B8YHZ1_9GAMM</name>
<feature type="transmembrane region" description="Helical" evidence="6">
    <location>
        <begin position="364"/>
        <end position="383"/>
    </location>
</feature>
<comment type="caution">
    <text evidence="8">The sequence shown here is derived from an EMBL/GenBank/DDBJ whole genome shotgun (WGS) entry which is preliminary data.</text>
</comment>
<evidence type="ECO:0000256" key="5">
    <source>
        <dbReference type="ARBA" id="ARBA00023136"/>
    </source>
</evidence>
<feature type="transmembrane region" description="Helical" evidence="6">
    <location>
        <begin position="80"/>
        <end position="103"/>
    </location>
</feature>
<feature type="transmembrane region" description="Helical" evidence="6">
    <location>
        <begin position="137"/>
        <end position="154"/>
    </location>
</feature>
<dbReference type="SUPFAM" id="SSF103473">
    <property type="entry name" value="MFS general substrate transporter"/>
    <property type="match status" value="1"/>
</dbReference>
<organism evidence="8 9">
    <name type="scientific">Photorhabdus namnaonensis</name>
    <dbReference type="NCBI Taxonomy" id="1851568"/>
    <lineage>
        <taxon>Bacteria</taxon>
        <taxon>Pseudomonadati</taxon>
        <taxon>Pseudomonadota</taxon>
        <taxon>Gammaproteobacteria</taxon>
        <taxon>Enterobacterales</taxon>
        <taxon>Morganellaceae</taxon>
        <taxon>Photorhabdus</taxon>
    </lineage>
</organism>
<feature type="transmembrane region" description="Helical" evidence="6">
    <location>
        <begin position="213"/>
        <end position="235"/>
    </location>
</feature>
<dbReference type="InterPro" id="IPR011701">
    <property type="entry name" value="MFS"/>
</dbReference>
<keyword evidence="2" id="KW-1003">Cell membrane</keyword>
<dbReference type="AlphaFoldDB" id="A0A1B8YHZ1"/>
<dbReference type="Proteomes" id="UP000092665">
    <property type="component" value="Unassembled WGS sequence"/>
</dbReference>
<evidence type="ECO:0000256" key="6">
    <source>
        <dbReference type="SAM" id="Phobius"/>
    </source>
</evidence>
<keyword evidence="9" id="KW-1185">Reference proteome</keyword>
<proteinExistence type="predicted"/>
<feature type="transmembrane region" description="Helical" evidence="6">
    <location>
        <begin position="340"/>
        <end position="358"/>
    </location>
</feature>
<feature type="transmembrane region" description="Helical" evidence="6">
    <location>
        <begin position="276"/>
        <end position="293"/>
    </location>
</feature>
<dbReference type="GO" id="GO:0005886">
    <property type="term" value="C:plasma membrane"/>
    <property type="evidence" value="ECO:0007669"/>
    <property type="project" value="UniProtKB-SubCell"/>
</dbReference>
<evidence type="ECO:0000256" key="3">
    <source>
        <dbReference type="ARBA" id="ARBA00022692"/>
    </source>
</evidence>
<dbReference type="InterPro" id="IPR020846">
    <property type="entry name" value="MFS_dom"/>
</dbReference>
<dbReference type="InterPro" id="IPR036259">
    <property type="entry name" value="MFS_trans_sf"/>
</dbReference>
<feature type="transmembrane region" description="Helical" evidence="6">
    <location>
        <begin position="299"/>
        <end position="319"/>
    </location>
</feature>
<evidence type="ECO:0000256" key="1">
    <source>
        <dbReference type="ARBA" id="ARBA00004651"/>
    </source>
</evidence>
<evidence type="ECO:0000256" key="4">
    <source>
        <dbReference type="ARBA" id="ARBA00022989"/>
    </source>
</evidence>
<comment type="subcellular location">
    <subcellularLocation>
        <location evidence="1">Cell membrane</location>
        <topology evidence="1">Multi-pass membrane protein</topology>
    </subcellularLocation>
</comment>
<dbReference type="PROSITE" id="PS50850">
    <property type="entry name" value="MFS"/>
    <property type="match status" value="1"/>
</dbReference>
<dbReference type="EMBL" id="LOIC01000061">
    <property type="protein sequence ID" value="OCA54742.1"/>
    <property type="molecule type" value="Genomic_DNA"/>
</dbReference>
<dbReference type="GO" id="GO:0022857">
    <property type="term" value="F:transmembrane transporter activity"/>
    <property type="evidence" value="ECO:0007669"/>
    <property type="project" value="InterPro"/>
</dbReference>
<dbReference type="Pfam" id="PF07690">
    <property type="entry name" value="MFS_1"/>
    <property type="match status" value="1"/>
</dbReference>
<feature type="transmembrane region" description="Helical" evidence="6">
    <location>
        <begin position="160"/>
        <end position="179"/>
    </location>
</feature>
<evidence type="ECO:0000259" key="7">
    <source>
        <dbReference type="PROSITE" id="PS50850"/>
    </source>
</evidence>
<dbReference type="PANTHER" id="PTHR23513">
    <property type="entry name" value="INTEGRAL MEMBRANE EFFLUX PROTEIN-RELATED"/>
    <property type="match status" value="1"/>
</dbReference>
<feature type="transmembrane region" description="Helical" evidence="6">
    <location>
        <begin position="247"/>
        <end position="264"/>
    </location>
</feature>
<feature type="domain" description="Major facilitator superfamily (MFS) profile" evidence="7">
    <location>
        <begin position="209"/>
        <end position="389"/>
    </location>
</feature>
<dbReference type="Gene3D" id="1.20.1250.20">
    <property type="entry name" value="MFS general substrate transporter like domains"/>
    <property type="match status" value="1"/>
</dbReference>
<evidence type="ECO:0000313" key="8">
    <source>
        <dbReference type="EMBL" id="OCA54742.1"/>
    </source>
</evidence>
<dbReference type="CDD" id="cd06173">
    <property type="entry name" value="MFS_MefA_like"/>
    <property type="match status" value="1"/>
</dbReference>
<accession>A0A1B8YHZ1</accession>
<dbReference type="RefSeq" id="WP_065390267.1">
    <property type="nucleotide sequence ID" value="NZ_CAWMQN010000061.1"/>
</dbReference>
<evidence type="ECO:0000256" key="2">
    <source>
        <dbReference type="ARBA" id="ARBA00022475"/>
    </source>
</evidence>
<sequence>MQKNQSSKFIASAGLDNFGDGLMTIFFPLIMLSMTSDPIIFSLSYVIKTLSSVLSSFLSGYILDFHPILKVTKLAKMVRLLSLIIIILLPISIPLILLCALVFGATEVFIDNSTQTLSLSIYQKSELIKINNKLQSMEYFFVFFIGPIIGSFIFKPYDSSLLYLAFITYSLSLLFFYLMQDIPQKNIKTRNEPFEEMMKGLNFLSSHVSLRMLCIYAAAFCLVISSFFSVFPMIISSQVNDAPLYTGFFYALNSMGFVLSSSLTPKISRAISTKKMLFISLSLAFLSTLVIALNHTIYVMLLSIFLLGCGMGCWGCIAVTYRQKLIPEGIFSRTNAVYRLFSWGALCLGGLMGGAIYQVIGYGYLFYITLAFTLFLTISFYFIPLKDDF</sequence>
<keyword evidence="5 6" id="KW-0472">Membrane</keyword>